<protein>
    <submittedName>
        <fullName evidence="1">Uncharacterized protein</fullName>
    </submittedName>
</protein>
<reference evidence="1" key="1">
    <citation type="journal article" date="2019" name="Beilstein J. Org. Chem.">
        <title>Nanangenines: drimane sesquiterpenoids as the dominant metabolite cohort of a novel Australian fungus, Aspergillus nanangensis.</title>
        <authorList>
            <person name="Lacey H.J."/>
            <person name="Gilchrist C.L.M."/>
            <person name="Crombie A."/>
            <person name="Kalaitzis J.A."/>
            <person name="Vuong D."/>
            <person name="Rutledge P.J."/>
            <person name="Turner P."/>
            <person name="Pitt J.I."/>
            <person name="Lacey E."/>
            <person name="Chooi Y.H."/>
            <person name="Piggott A.M."/>
        </authorList>
    </citation>
    <scope>NUCLEOTIDE SEQUENCE</scope>
    <source>
        <strain evidence="1">MST-FP2251</strain>
    </source>
</reference>
<dbReference type="Proteomes" id="UP001194746">
    <property type="component" value="Unassembled WGS sequence"/>
</dbReference>
<dbReference type="EMBL" id="VCAU01000007">
    <property type="protein sequence ID" value="KAF9893518.1"/>
    <property type="molecule type" value="Genomic_DNA"/>
</dbReference>
<comment type="caution">
    <text evidence="1">The sequence shown here is derived from an EMBL/GenBank/DDBJ whole genome shotgun (WGS) entry which is preliminary data.</text>
</comment>
<evidence type="ECO:0000313" key="2">
    <source>
        <dbReference type="Proteomes" id="UP001194746"/>
    </source>
</evidence>
<proteinExistence type="predicted"/>
<name>A0AAD4GZC0_ASPNN</name>
<sequence>MATIDLDTIKYPSVNPSLILSVSDSPYTEEVHVNSTQHLYVERYALSKYLSADVPPGHPEHIRFHLFTHELILKEGDETLGFGLPGGPGTPEHPNGGNGGEIILSVEDAMIDKTKLNKFKLDVSGGSGFNPTRVPGNATGADGGNGGDAGHIQIWLGEDGQEPEEPVAKMFTLVNEIHGIVAKTAKSKEWKWPDGFKADATFLEKLAALVTLSTDSKVIAVYTLAWKTPDDALAMSLANFKTTLSEIHMLFKPKKVTVAANDRLGLLERSTIWRRGSYGKGARGDTTDGKNGTDGVKDGIVMAKWITANTTVNKKTCFAHPSQCQMLLDKANVLYFLGTSRSIATSKQILEALEKRLQFLGGPQDSIADKMIAIAYESAEDQLFIHKTPSPESNEQDADWKKAQNKEPAAVRQLRIIRDEASRLSRQIGSGFDFHGPDGDIIPNLSFQTYEDNLTRFIEHATKAESSYSEYQQAENDADRKHAALTSASDATAKRKDTNDYYYKNARATVDENATKIEYLDNPLAQSRKDLEGVVDTVQKLIKDAFSVSLKDAVGAIGQVLFTPGKLAPAMAGLQAMDLFEDASTKIENDLGEKLKKSYVIKKVKKITGPTLKGLFDEFSTTADGKVTLKEGDETKLVVAEEELDGLIDSIAQKLDGGDEVVKTAKAKFEKYISLVKERNIAVVQYNAALALMRKCEKDRSTIEVANEGISVQLNDLNTVNPQLVLFMKRLYTDALTDAQLMVNRAQKALNFEFLTDFNAFEKVSDYSSSHPTAGVLDAAQKDLSKEYLRLKNDHRPRQAFTGIKYPLDELDVGGLTASSKGNIRFMKTINCKTGDPFEGKADVRLTKVRFFAKGAKTDSNQLEITLTHDTTETIYDETGAGHRFSHPKLRVTFSHHTETCAVGDSDGTIGEAKEADGYMLVGPFTSWWIDIRVSNNAGLSGDITEAWFEFDGEARAVVAS</sequence>
<dbReference type="AlphaFoldDB" id="A0AAD4GZC0"/>
<evidence type="ECO:0000313" key="1">
    <source>
        <dbReference type="EMBL" id="KAF9893518.1"/>
    </source>
</evidence>
<reference evidence="1" key="2">
    <citation type="submission" date="2020-02" db="EMBL/GenBank/DDBJ databases">
        <authorList>
            <person name="Gilchrist C.L.M."/>
            <person name="Chooi Y.-H."/>
        </authorList>
    </citation>
    <scope>NUCLEOTIDE SEQUENCE</scope>
    <source>
        <strain evidence="1">MST-FP2251</strain>
    </source>
</reference>
<accession>A0AAD4GZC0</accession>
<organism evidence="1 2">
    <name type="scientific">Aspergillus nanangensis</name>
    <dbReference type="NCBI Taxonomy" id="2582783"/>
    <lineage>
        <taxon>Eukaryota</taxon>
        <taxon>Fungi</taxon>
        <taxon>Dikarya</taxon>
        <taxon>Ascomycota</taxon>
        <taxon>Pezizomycotina</taxon>
        <taxon>Eurotiomycetes</taxon>
        <taxon>Eurotiomycetidae</taxon>
        <taxon>Eurotiales</taxon>
        <taxon>Aspergillaceae</taxon>
        <taxon>Aspergillus</taxon>
        <taxon>Aspergillus subgen. Circumdati</taxon>
    </lineage>
</organism>
<keyword evidence="2" id="KW-1185">Reference proteome</keyword>
<gene>
    <name evidence="1" type="ORF">FE257_010830</name>
</gene>